<sequence length="213" mass="24089">MPQLIEVGFDMKLTMPSSNKTETSLFLASQPQEFILPGFVVPAGYRLVTKLHTPTADGVMQTVCFIYTGGDVPEIVYKVKLIVRNEPNAYLPIKNCTQLLVWRQVAGPHSFVLSGFARQVFQYLLQSNNIMISDEQQTSDGKRFWLDRMGEAFSIADASVYYVDLDELDSDLSPIVVRIQSFEELMERFVPKGWGADEAHNNRVFVISTQKLV</sequence>
<evidence type="ECO:0000313" key="2">
    <source>
        <dbReference type="Proteomes" id="UP000273252"/>
    </source>
</evidence>
<dbReference type="AlphaFoldDB" id="A0A3A6QZF8"/>
<keyword evidence="2" id="KW-1185">Reference proteome</keyword>
<reference evidence="1 2" key="1">
    <citation type="submission" date="2018-08" db="EMBL/GenBank/DDBJ databases">
        <title>Vibrio isolated from the Eastern China Marginal Seas.</title>
        <authorList>
            <person name="Li Y."/>
        </authorList>
    </citation>
    <scope>NUCLEOTIDE SEQUENCE [LARGE SCALE GENOMIC DNA]</scope>
    <source>
        <strain evidence="1 2">BEI233</strain>
    </source>
</reference>
<evidence type="ECO:0000313" key="1">
    <source>
        <dbReference type="EMBL" id="RJX68635.1"/>
    </source>
</evidence>
<protein>
    <submittedName>
        <fullName evidence="1">Uncharacterized protein</fullName>
    </submittedName>
</protein>
<dbReference type="EMBL" id="QVMU01000019">
    <property type="protein sequence ID" value="RJX68635.1"/>
    <property type="molecule type" value="Genomic_DNA"/>
</dbReference>
<proteinExistence type="predicted"/>
<dbReference type="OrthoDB" id="6456577at2"/>
<gene>
    <name evidence="1" type="ORF">DZ860_16710</name>
</gene>
<accession>A0A3A6QZF8</accession>
<dbReference type="Proteomes" id="UP000273252">
    <property type="component" value="Unassembled WGS sequence"/>
</dbReference>
<comment type="caution">
    <text evidence="1">The sequence shown here is derived from an EMBL/GenBank/DDBJ whole genome shotgun (WGS) entry which is preliminary data.</text>
</comment>
<name>A0A3A6QZF8_9VIBR</name>
<dbReference type="RefSeq" id="WP_120033593.1">
    <property type="nucleotide sequence ID" value="NZ_QVMU01000019.1"/>
</dbReference>
<organism evidence="1 2">
    <name type="scientific">Vibrio sinensis</name>
    <dbReference type="NCBI Taxonomy" id="2302434"/>
    <lineage>
        <taxon>Bacteria</taxon>
        <taxon>Pseudomonadati</taxon>
        <taxon>Pseudomonadota</taxon>
        <taxon>Gammaproteobacteria</taxon>
        <taxon>Vibrionales</taxon>
        <taxon>Vibrionaceae</taxon>
        <taxon>Vibrio</taxon>
    </lineage>
</organism>